<feature type="domain" description="Shavenoid isoform B-like N-terminal" evidence="3">
    <location>
        <begin position="6"/>
        <end position="69"/>
    </location>
</feature>
<dbReference type="PANTHER" id="PTHR39387:SF1">
    <property type="entry name" value="SHAVENOID, ISOFORM B"/>
    <property type="match status" value="1"/>
</dbReference>
<feature type="transmembrane region" description="Helical" evidence="2">
    <location>
        <begin position="215"/>
        <end position="240"/>
    </location>
</feature>
<keyword evidence="2" id="KW-0812">Transmembrane</keyword>
<protein>
    <submittedName>
        <fullName evidence="5">Phlebovirus glycoprotein G2 fusion domain-containing protein</fullName>
    </submittedName>
</protein>
<dbReference type="AlphaFoldDB" id="A0A0N5B2D0"/>
<feature type="compositionally biased region" description="Basic residues" evidence="1">
    <location>
        <begin position="610"/>
        <end position="619"/>
    </location>
</feature>
<keyword evidence="2" id="KW-0472">Membrane</keyword>
<dbReference type="InterPro" id="IPR057507">
    <property type="entry name" value="Sha_B-like_N"/>
</dbReference>
<dbReference type="WBParaSite" id="SPAL_0000023700.1">
    <property type="protein sequence ID" value="SPAL_0000023700.1"/>
    <property type="gene ID" value="SPAL_0000023700"/>
</dbReference>
<organism evidence="4 5">
    <name type="scientific">Strongyloides papillosus</name>
    <name type="common">Intestinal threadworm</name>
    <dbReference type="NCBI Taxonomy" id="174720"/>
    <lineage>
        <taxon>Eukaryota</taxon>
        <taxon>Metazoa</taxon>
        <taxon>Ecdysozoa</taxon>
        <taxon>Nematoda</taxon>
        <taxon>Chromadorea</taxon>
        <taxon>Rhabditida</taxon>
        <taxon>Tylenchina</taxon>
        <taxon>Panagrolaimomorpha</taxon>
        <taxon>Strongyloidoidea</taxon>
        <taxon>Strongyloididae</taxon>
        <taxon>Strongyloides</taxon>
    </lineage>
</organism>
<evidence type="ECO:0000259" key="3">
    <source>
        <dbReference type="Pfam" id="PF23328"/>
    </source>
</evidence>
<feature type="region of interest" description="Disordered" evidence="1">
    <location>
        <begin position="392"/>
        <end position="433"/>
    </location>
</feature>
<feature type="compositionally biased region" description="Low complexity" evidence="1">
    <location>
        <begin position="396"/>
        <end position="408"/>
    </location>
</feature>
<evidence type="ECO:0000256" key="2">
    <source>
        <dbReference type="SAM" id="Phobius"/>
    </source>
</evidence>
<dbReference type="Proteomes" id="UP000046392">
    <property type="component" value="Unplaced"/>
</dbReference>
<feature type="region of interest" description="Disordered" evidence="1">
    <location>
        <begin position="605"/>
        <end position="632"/>
    </location>
</feature>
<sequence>MQDFMWNSLHRIIGSPDIIYLPKNNNNCTKILTTLPKGVETDNNSNPCQCPFNAPIFNPQTNKCIERLDNECSNGITFDISNNGDSIYLPVLNLPKKGNELIDSRRIRWKDSGIFKLNNNNISCKIMTAEILDSTTNWRMIDINIFKFLNDHDNIKIIWNGLPKDARMIEGSIVKLKLNCLNSTLNEYCMPFRVQGYQFFDITDIDINNFNALRFTIVIIIILAIALILVTFTSIILWLICWKIKKTEIYSTFQLQFLQHIKQEKERSAADVAKYRAALVAAQHGDISGRGHCLSGIDDKNDNSLPLINNQNSIIQQKKKLYFSTEFFEPHMMANPPEIAEQFLVELRKMVDNAKKRIKLQKHVPSLFSIPEEPLDLEEELQEIITDIKEEEIVCNSSTNSPKSTKSSDSGRESMKDSGSNNESPTSSPFLKKKISTTNNITKTVELSPTTYNEVTKLKKVVKPSLPKSKNVASLIGAFEQKKEVISSKKEVGEKEVMAKKKVVNETEKEIPPLTPKGISKIPKPSDKSIAVSPKLSQRKLIPMESLPIDKHDTNKGIEPINKNRTLNNGNDKNNPTISKIPGIFLTNSPTKNRHNAYSIISTGSEAMRKKSLPRKSKKPSVVCREKSSKDTAKIPTIATKINSNGVIETNM</sequence>
<dbReference type="Pfam" id="PF23328">
    <property type="entry name" value="Sha_B_N"/>
    <property type="match status" value="1"/>
</dbReference>
<dbReference type="GO" id="GO:0005938">
    <property type="term" value="C:cell cortex"/>
    <property type="evidence" value="ECO:0007669"/>
    <property type="project" value="TreeGrafter"/>
</dbReference>
<evidence type="ECO:0000313" key="4">
    <source>
        <dbReference type="Proteomes" id="UP000046392"/>
    </source>
</evidence>
<feature type="compositionally biased region" description="Polar residues" evidence="1">
    <location>
        <begin position="417"/>
        <end position="429"/>
    </location>
</feature>
<accession>A0A0N5B2D0</accession>
<name>A0A0N5B2D0_STREA</name>
<evidence type="ECO:0000256" key="1">
    <source>
        <dbReference type="SAM" id="MobiDB-lite"/>
    </source>
</evidence>
<dbReference type="PANTHER" id="PTHR39387">
    <property type="entry name" value="SHAVENOID, ISOFORM B"/>
    <property type="match status" value="1"/>
</dbReference>
<feature type="compositionally biased region" description="Polar residues" evidence="1">
    <location>
        <begin position="563"/>
        <end position="575"/>
    </location>
</feature>
<feature type="region of interest" description="Disordered" evidence="1">
    <location>
        <begin position="549"/>
        <end position="575"/>
    </location>
</feature>
<reference evidence="5" key="1">
    <citation type="submission" date="2017-02" db="UniProtKB">
        <authorList>
            <consortium name="WormBaseParasite"/>
        </authorList>
    </citation>
    <scope>IDENTIFICATION</scope>
</reference>
<keyword evidence="2" id="KW-1133">Transmembrane helix</keyword>
<dbReference type="STRING" id="174720.A0A0N5B2D0"/>
<keyword evidence="4" id="KW-1185">Reference proteome</keyword>
<evidence type="ECO:0000313" key="5">
    <source>
        <dbReference type="WBParaSite" id="SPAL_0000023700.1"/>
    </source>
</evidence>
<proteinExistence type="predicted"/>